<feature type="transmembrane region" description="Helical" evidence="1">
    <location>
        <begin position="283"/>
        <end position="301"/>
    </location>
</feature>
<evidence type="ECO:0000313" key="2">
    <source>
        <dbReference type="EMBL" id="NBG87074.1"/>
    </source>
</evidence>
<keyword evidence="3" id="KW-1185">Reference proteome</keyword>
<feature type="transmembrane region" description="Helical" evidence="1">
    <location>
        <begin position="54"/>
        <end position="74"/>
    </location>
</feature>
<gene>
    <name evidence="2" type="ORF">ISALK_01035</name>
</gene>
<dbReference type="EMBL" id="SUMG01000001">
    <property type="protein sequence ID" value="NBG87074.1"/>
    <property type="molecule type" value="Genomic_DNA"/>
</dbReference>
<keyword evidence="1" id="KW-1133">Transmembrane helix</keyword>
<dbReference type="Proteomes" id="UP000449710">
    <property type="component" value="Unassembled WGS sequence"/>
</dbReference>
<dbReference type="RefSeq" id="WP_160718378.1">
    <property type="nucleotide sequence ID" value="NZ_SUMG01000001.1"/>
</dbReference>
<accession>A0AA44BC66</accession>
<feature type="transmembrane region" description="Helical" evidence="1">
    <location>
        <begin position="150"/>
        <end position="169"/>
    </location>
</feature>
<evidence type="ECO:0000256" key="1">
    <source>
        <dbReference type="SAM" id="Phobius"/>
    </source>
</evidence>
<organism evidence="2 3">
    <name type="scientific">Isachenkonia alkalipeptolytica</name>
    <dbReference type="NCBI Taxonomy" id="2565777"/>
    <lineage>
        <taxon>Bacteria</taxon>
        <taxon>Bacillati</taxon>
        <taxon>Bacillota</taxon>
        <taxon>Clostridia</taxon>
        <taxon>Eubacteriales</taxon>
        <taxon>Clostridiaceae</taxon>
        <taxon>Isachenkonia</taxon>
    </lineage>
</organism>
<dbReference type="AlphaFoldDB" id="A0AA44BC66"/>
<reference evidence="2 3" key="1">
    <citation type="submission" date="2019-04" db="EMBL/GenBank/DDBJ databases">
        <title>Isachenkonia alkalipeptolytica gen. nov. sp. nov. a new anaerobic, alkiliphilic organothrophic bacterium capable to reduce synthesized ferrihydrite isolated from a soda lake.</title>
        <authorList>
            <person name="Toshchakov S.V."/>
            <person name="Zavarzina D.G."/>
            <person name="Zhilina T.N."/>
            <person name="Kostrikina N.A."/>
            <person name="Kublanov I.V."/>
        </authorList>
    </citation>
    <scope>NUCLEOTIDE SEQUENCE [LARGE SCALE GENOMIC DNA]</scope>
    <source>
        <strain evidence="2 3">Z-1701</strain>
    </source>
</reference>
<evidence type="ECO:0000313" key="3">
    <source>
        <dbReference type="Proteomes" id="UP000449710"/>
    </source>
</evidence>
<protein>
    <submittedName>
        <fullName evidence="2">Uncharacterized protein</fullName>
    </submittedName>
</protein>
<keyword evidence="1" id="KW-0472">Membrane</keyword>
<feature type="transmembrane region" description="Helical" evidence="1">
    <location>
        <begin position="253"/>
        <end position="271"/>
    </location>
</feature>
<comment type="caution">
    <text evidence="2">The sequence shown here is derived from an EMBL/GenBank/DDBJ whole genome shotgun (WGS) entry which is preliminary data.</text>
</comment>
<feature type="transmembrane region" description="Helical" evidence="1">
    <location>
        <begin position="123"/>
        <end position="143"/>
    </location>
</feature>
<proteinExistence type="predicted"/>
<feature type="transmembrane region" description="Helical" evidence="1">
    <location>
        <begin position="206"/>
        <end position="223"/>
    </location>
</feature>
<name>A0AA44BC66_9CLOT</name>
<sequence length="318" mass="33701">MTVLLFLRSFIVSFSEGVLLVAGIFILVLIALLYEKRREWLKNLTQKKIEDNGFTMTDFFNFLSVVVGALACYTLSVNFDLGAVVASGLVGIIAALIVPKYAVPTYCGAFVGMSSAELLPNQAYILLAGVIAGAVFVAAKAVFNGFGGKLGTIAWTGAVCAALLTGQNLLTDPIPAFDVNALILFYAVIGAVLTMVISLRFNHGPVMGSGIVALTAGLLLPVIHPEVGGQLAVMVTCATYAGMSNYQRVPNEAYMAIAGLFAGLIFIYSQPFMQGGGGKLGTTAFGSVIAIRGMIEIVKLVKERKTQKSRSQKTEYES</sequence>
<feature type="transmembrane region" description="Helical" evidence="1">
    <location>
        <begin position="81"/>
        <end position="103"/>
    </location>
</feature>
<feature type="transmembrane region" description="Helical" evidence="1">
    <location>
        <begin position="181"/>
        <end position="199"/>
    </location>
</feature>
<feature type="transmembrane region" description="Helical" evidence="1">
    <location>
        <begin position="12"/>
        <end position="34"/>
    </location>
</feature>
<keyword evidence="1" id="KW-0812">Transmembrane</keyword>